<dbReference type="KEGG" id="palb:EJC50_02630"/>
<dbReference type="EMBL" id="CP034437">
    <property type="protein sequence ID" value="AZN38694.1"/>
    <property type="molecule type" value="Genomic_DNA"/>
</dbReference>
<name>A0A3Q8X2M1_9BACL</name>
<dbReference type="RefSeq" id="WP_126012046.1">
    <property type="nucleotide sequence ID" value="NZ_CP034437.1"/>
</dbReference>
<accession>A0A3Q8X2M1</accession>
<dbReference type="AlphaFoldDB" id="A0A3Q8X2M1"/>
<protein>
    <submittedName>
        <fullName evidence="1">DUF2642 domain-containing protein</fullName>
    </submittedName>
</protein>
<proteinExistence type="predicted"/>
<gene>
    <name evidence="1" type="ORF">EJC50_02630</name>
</gene>
<evidence type="ECO:0000313" key="2">
    <source>
        <dbReference type="Proteomes" id="UP000272528"/>
    </source>
</evidence>
<evidence type="ECO:0000313" key="1">
    <source>
        <dbReference type="EMBL" id="AZN38694.1"/>
    </source>
</evidence>
<sequence>MNEYASLIGEKVVLEISGKRLLPGRLIDVGSDIVVLLYQLRYLYIPFAHVHNLKADVSSGEGSESGSQAEEPSIGLLVDQLNVAKIMQEAKGLFVEIYVSGNKSIHGYLNGVMNDYFTLYSPIHGTIYVALSHMKWLIPYPTSHVPYARSTGTAPMGQTQPSLAKNFEGTLKKEEGKMAVIDLSGASERIAVIKGVAGGIINVIDADGNSTLLNIAHVKTMVVPK</sequence>
<reference evidence="2" key="1">
    <citation type="submission" date="2018-12" db="EMBL/GenBank/DDBJ databases">
        <title>Genome sequence of Peanibacillus sp.</title>
        <authorList>
            <person name="Subramani G."/>
            <person name="Srinivasan S."/>
            <person name="Kim M.K."/>
        </authorList>
    </citation>
    <scope>NUCLEOTIDE SEQUENCE [LARGE SCALE GENOMIC DNA]</scope>
    <source>
        <strain evidence="2">18JY67-1</strain>
    </source>
</reference>
<dbReference type="Proteomes" id="UP000272528">
    <property type="component" value="Chromosome"/>
</dbReference>
<keyword evidence="2" id="KW-1185">Reference proteome</keyword>
<organism evidence="1 2">
    <name type="scientific">Paenibacillus albus</name>
    <dbReference type="NCBI Taxonomy" id="2495582"/>
    <lineage>
        <taxon>Bacteria</taxon>
        <taxon>Bacillati</taxon>
        <taxon>Bacillota</taxon>
        <taxon>Bacilli</taxon>
        <taxon>Bacillales</taxon>
        <taxon>Paenibacillaceae</taxon>
        <taxon>Paenibacillus</taxon>
    </lineage>
</organism>
<dbReference type="OrthoDB" id="2716151at2"/>